<keyword evidence="4 9" id="KW-0378">Hydrolase</keyword>
<dbReference type="KEGG" id="goe:100904550"/>
<evidence type="ECO:0000259" key="12">
    <source>
        <dbReference type="PROSITE" id="PS51192"/>
    </source>
</evidence>
<keyword evidence="6 9" id="KW-0067">ATP-binding</keyword>
<dbReference type="PROSITE" id="PS00039">
    <property type="entry name" value="DEAD_ATP_HELICASE"/>
    <property type="match status" value="1"/>
</dbReference>
<evidence type="ECO:0000256" key="6">
    <source>
        <dbReference type="ARBA" id="ARBA00022840"/>
    </source>
</evidence>
<evidence type="ECO:0000256" key="3">
    <source>
        <dbReference type="ARBA" id="ARBA00022741"/>
    </source>
</evidence>
<dbReference type="SMART" id="SM00490">
    <property type="entry name" value="HELICc"/>
    <property type="match status" value="1"/>
</dbReference>
<feature type="compositionally biased region" description="Low complexity" evidence="10">
    <location>
        <begin position="72"/>
        <end position="85"/>
    </location>
</feature>
<accession>A0AAJ6QR26</accession>
<dbReference type="GO" id="GO:0008270">
    <property type="term" value="F:zinc ion binding"/>
    <property type="evidence" value="ECO:0007669"/>
    <property type="project" value="UniProtKB-KW"/>
</dbReference>
<feature type="compositionally biased region" description="Polar residues" evidence="10">
    <location>
        <begin position="48"/>
        <end position="59"/>
    </location>
</feature>
<evidence type="ECO:0000256" key="9">
    <source>
        <dbReference type="RuleBase" id="RU000492"/>
    </source>
</evidence>
<dbReference type="PROSITE" id="PS01112">
    <property type="entry name" value="RNA_POL_N_8KD"/>
    <property type="match status" value="1"/>
</dbReference>
<evidence type="ECO:0000259" key="14">
    <source>
        <dbReference type="PROSITE" id="PS51195"/>
    </source>
</evidence>
<feature type="domain" description="Helicase C-terminal" evidence="13">
    <location>
        <begin position="367"/>
        <end position="530"/>
    </location>
</feature>
<dbReference type="GO" id="GO:0003899">
    <property type="term" value="F:DNA-directed RNA polymerase activity"/>
    <property type="evidence" value="ECO:0007669"/>
    <property type="project" value="InterPro"/>
</dbReference>
<dbReference type="SUPFAM" id="SSF52540">
    <property type="entry name" value="P-loop containing nucleoside triphosphate hydrolases"/>
    <property type="match status" value="1"/>
</dbReference>
<keyword evidence="7" id="KW-0479">Metal-binding</keyword>
<protein>
    <recommendedName>
        <fullName evidence="2">RNA helicase</fullName>
        <ecNumber evidence="2">3.6.4.13</ecNumber>
    </recommendedName>
</protein>
<dbReference type="PROSITE" id="PS51195">
    <property type="entry name" value="Q_MOTIF"/>
    <property type="match status" value="1"/>
</dbReference>
<feature type="region of interest" description="Disordered" evidence="10">
    <location>
        <begin position="36"/>
        <end position="121"/>
    </location>
</feature>
<dbReference type="InterPro" id="IPR050079">
    <property type="entry name" value="DEAD_box_RNA_helicase"/>
</dbReference>
<dbReference type="InterPro" id="IPR014001">
    <property type="entry name" value="Helicase_ATP-bd"/>
</dbReference>
<dbReference type="GO" id="GO:0016787">
    <property type="term" value="F:hydrolase activity"/>
    <property type="evidence" value="ECO:0007669"/>
    <property type="project" value="UniProtKB-KW"/>
</dbReference>
<feature type="short sequence motif" description="Q motif" evidence="8">
    <location>
        <begin position="144"/>
        <end position="172"/>
    </location>
</feature>
<evidence type="ECO:0000256" key="2">
    <source>
        <dbReference type="ARBA" id="ARBA00012552"/>
    </source>
</evidence>
<keyword evidence="3 9" id="KW-0547">Nucleotide-binding</keyword>
<feature type="domain" description="Helicase ATP-binding" evidence="12">
    <location>
        <begin position="175"/>
        <end position="356"/>
    </location>
</feature>
<dbReference type="Pfam" id="PF00271">
    <property type="entry name" value="Helicase_C"/>
    <property type="match status" value="1"/>
</dbReference>
<keyword evidence="15" id="KW-1185">Reference proteome</keyword>
<evidence type="ECO:0000313" key="16">
    <source>
        <dbReference type="RefSeq" id="XP_003740923.1"/>
    </source>
</evidence>
<dbReference type="Proteomes" id="UP000694867">
    <property type="component" value="Unplaced"/>
</dbReference>
<evidence type="ECO:0000259" key="13">
    <source>
        <dbReference type="PROSITE" id="PS51194"/>
    </source>
</evidence>
<evidence type="ECO:0000256" key="1">
    <source>
        <dbReference type="ARBA" id="ARBA00010132"/>
    </source>
</evidence>
<dbReference type="GO" id="GO:0005524">
    <property type="term" value="F:ATP binding"/>
    <property type="evidence" value="ECO:0007669"/>
    <property type="project" value="UniProtKB-KW"/>
</dbReference>
<dbReference type="PROSITE" id="PS51194">
    <property type="entry name" value="HELICASE_CTER"/>
    <property type="match status" value="1"/>
</dbReference>
<feature type="domain" description="DEAD-box RNA helicase Q" evidence="14">
    <location>
        <begin position="144"/>
        <end position="172"/>
    </location>
</feature>
<evidence type="ECO:0000256" key="10">
    <source>
        <dbReference type="SAM" id="MobiDB-lite"/>
    </source>
</evidence>
<evidence type="ECO:0000256" key="7">
    <source>
        <dbReference type="PROSITE-ProRule" id="PRU00047"/>
    </source>
</evidence>
<gene>
    <name evidence="16" type="primary">LOC100904550</name>
</gene>
<dbReference type="GO" id="GO:0003724">
    <property type="term" value="F:RNA helicase activity"/>
    <property type="evidence" value="ECO:0007669"/>
    <property type="project" value="UniProtKB-EC"/>
</dbReference>
<dbReference type="InterPro" id="IPR001650">
    <property type="entry name" value="Helicase_C-like"/>
</dbReference>
<feature type="domain" description="CCHC-type" evidence="11">
    <location>
        <begin position="28"/>
        <end position="43"/>
    </location>
</feature>
<evidence type="ECO:0000256" key="4">
    <source>
        <dbReference type="ARBA" id="ARBA00022801"/>
    </source>
</evidence>
<dbReference type="GO" id="GO:0003677">
    <property type="term" value="F:DNA binding"/>
    <property type="evidence" value="ECO:0007669"/>
    <property type="project" value="InterPro"/>
</dbReference>
<dbReference type="PROSITE" id="PS51192">
    <property type="entry name" value="HELICASE_ATP_BIND_1"/>
    <property type="match status" value="1"/>
</dbReference>
<name>A0AAJ6QR26_9ACAR</name>
<evidence type="ECO:0000259" key="11">
    <source>
        <dbReference type="PROSITE" id="PS50158"/>
    </source>
</evidence>
<keyword evidence="7" id="KW-0862">Zinc</keyword>
<sequence>MAEDKKNVPYDLSRRSERSTEEIVPLFCFSCGRTGHNHEGCSKGRPGSGSSLDVTQSYAGGTPASVDPPSQPSGGTSCPSPSSVGIKPPRRKPSKKATKSTTHEELEKLYRTGEESRNPVGESVKLYNEQISISDPNFRDIKAESFEECGLHPDILKVLKSMQYEKPFPVQKYAMSIIQSGRNLRASACTGTGKTAAFLLPIINNILKRDIRSSKELPQRPKALIISPTRELAQQLFNDATKFTAFTDVKAKLCHGKTSVDQETQRIKSGVNILIGTLGRTVDHLRRETVALDELGYLVFDEADRIMEEDFAEEFEDFKRFLEKSGCRPQTLMFSATFADSVMSKIKSLLADHVVLRVGVQGTVNEDIDQNVVAVPEDEKREKLLEMIIAGPTDKTLVFVRSRERADMLIDYLFRNEIRANVLHGERDQYERTKALREFSDGSVSILVATWLANRGLDISLVNHVINYDLPNTMEQYINCLGRTGRVGNRGRATSFFDPRFSEDIAMAPALCRKLLEGGAPAIPEFLRVE</sequence>
<dbReference type="InterPro" id="IPR011545">
    <property type="entry name" value="DEAD/DEAH_box_helicase_dom"/>
</dbReference>
<dbReference type="RefSeq" id="XP_003740923.1">
    <property type="nucleotide sequence ID" value="XM_003740875.1"/>
</dbReference>
<dbReference type="PROSITE" id="PS50158">
    <property type="entry name" value="ZF_CCHC"/>
    <property type="match status" value="1"/>
</dbReference>
<dbReference type="Gene3D" id="3.40.50.300">
    <property type="entry name" value="P-loop containing nucleotide triphosphate hydrolases"/>
    <property type="match status" value="2"/>
</dbReference>
<comment type="similarity">
    <text evidence="1">Belongs to the DEAD box helicase family. DDX4/VASA subfamily.</text>
</comment>
<dbReference type="GO" id="GO:0005829">
    <property type="term" value="C:cytosol"/>
    <property type="evidence" value="ECO:0007669"/>
    <property type="project" value="TreeGrafter"/>
</dbReference>
<organism evidence="15 16">
    <name type="scientific">Galendromus occidentalis</name>
    <name type="common">western predatory mite</name>
    <dbReference type="NCBI Taxonomy" id="34638"/>
    <lineage>
        <taxon>Eukaryota</taxon>
        <taxon>Metazoa</taxon>
        <taxon>Ecdysozoa</taxon>
        <taxon>Arthropoda</taxon>
        <taxon>Chelicerata</taxon>
        <taxon>Arachnida</taxon>
        <taxon>Acari</taxon>
        <taxon>Parasitiformes</taxon>
        <taxon>Mesostigmata</taxon>
        <taxon>Gamasina</taxon>
        <taxon>Phytoseioidea</taxon>
        <taxon>Phytoseiidae</taxon>
        <taxon>Typhlodrominae</taxon>
        <taxon>Galendromus</taxon>
    </lineage>
</organism>
<dbReference type="EC" id="3.6.4.13" evidence="2"/>
<dbReference type="SMART" id="SM00487">
    <property type="entry name" value="DEXDc"/>
    <property type="match status" value="1"/>
</dbReference>
<feature type="compositionally biased region" description="Basic and acidic residues" evidence="10">
    <location>
        <begin position="101"/>
        <end position="117"/>
    </location>
</feature>
<dbReference type="InterPro" id="IPR000629">
    <property type="entry name" value="RNA-helicase_DEAD-box_CS"/>
</dbReference>
<dbReference type="GeneID" id="100904550"/>
<evidence type="ECO:0000313" key="15">
    <source>
        <dbReference type="Proteomes" id="UP000694867"/>
    </source>
</evidence>
<dbReference type="InterPro" id="IPR020789">
    <property type="entry name" value="RNA_pol_suN_Zn-BS"/>
</dbReference>
<dbReference type="PANTHER" id="PTHR47959">
    <property type="entry name" value="ATP-DEPENDENT RNA HELICASE RHLE-RELATED"/>
    <property type="match status" value="1"/>
</dbReference>
<dbReference type="InterPro" id="IPR014014">
    <property type="entry name" value="RNA_helicase_DEAD_Q_motif"/>
</dbReference>
<keyword evidence="5 9" id="KW-0347">Helicase</keyword>
<dbReference type="CDD" id="cd18787">
    <property type="entry name" value="SF2_C_DEAD"/>
    <property type="match status" value="1"/>
</dbReference>
<dbReference type="InterPro" id="IPR001878">
    <property type="entry name" value="Znf_CCHC"/>
</dbReference>
<dbReference type="PANTHER" id="PTHR47959:SF1">
    <property type="entry name" value="ATP-DEPENDENT RNA HELICASE DBPA"/>
    <property type="match status" value="1"/>
</dbReference>
<dbReference type="Pfam" id="PF00270">
    <property type="entry name" value="DEAD"/>
    <property type="match status" value="1"/>
</dbReference>
<dbReference type="AlphaFoldDB" id="A0AAJ6QR26"/>
<keyword evidence="7" id="KW-0863">Zinc-finger</keyword>
<dbReference type="GO" id="GO:0006351">
    <property type="term" value="P:DNA-templated transcription"/>
    <property type="evidence" value="ECO:0007669"/>
    <property type="project" value="InterPro"/>
</dbReference>
<reference evidence="16" key="1">
    <citation type="submission" date="2025-08" db="UniProtKB">
        <authorList>
            <consortium name="RefSeq"/>
        </authorList>
    </citation>
    <scope>IDENTIFICATION</scope>
</reference>
<evidence type="ECO:0000256" key="5">
    <source>
        <dbReference type="ARBA" id="ARBA00022806"/>
    </source>
</evidence>
<feature type="compositionally biased region" description="Basic residues" evidence="10">
    <location>
        <begin position="88"/>
        <end position="98"/>
    </location>
</feature>
<proteinExistence type="inferred from homology"/>
<evidence type="ECO:0000256" key="8">
    <source>
        <dbReference type="PROSITE-ProRule" id="PRU00552"/>
    </source>
</evidence>
<dbReference type="InterPro" id="IPR027417">
    <property type="entry name" value="P-loop_NTPase"/>
</dbReference>